<gene>
    <name evidence="3" type="ORF">TRFO_25609</name>
</gene>
<proteinExistence type="predicted"/>
<dbReference type="AlphaFoldDB" id="A0A1J4K4G4"/>
<name>A0A1J4K4G4_9EUKA</name>
<comment type="caution">
    <text evidence="3">The sequence shown here is derived from an EMBL/GenBank/DDBJ whole genome shotgun (WGS) entry which is preliminary data.</text>
</comment>
<accession>A0A1J4K4G4</accession>
<dbReference type="EMBL" id="MLAK01000728">
    <property type="protein sequence ID" value="OHT06337.1"/>
    <property type="molecule type" value="Genomic_DNA"/>
</dbReference>
<evidence type="ECO:0000256" key="2">
    <source>
        <dbReference type="SAM" id="MobiDB-lite"/>
    </source>
</evidence>
<dbReference type="VEuPathDB" id="TrichDB:TRFO_25609"/>
<keyword evidence="1" id="KW-0175">Coiled coil</keyword>
<evidence type="ECO:0000256" key="1">
    <source>
        <dbReference type="SAM" id="Coils"/>
    </source>
</evidence>
<sequence>MRSRTKAQTPPSNRSKSQRSPNSFEYLYQDSLTNHSIPYSNIRNNSPKSSRERSLPRTTKTLSVKKKKVQDKRVFDVPVLYAGPPILAHEEISDEVNDRSYDENELNLHGCTTDDLKRLYKQYVNIYQEQKERFMSLQKKREKTVFQIEKLQDQVRKLTKEQEIVEAEFERLGLGTPKSKENAPHPTPVANS</sequence>
<evidence type="ECO:0000313" key="3">
    <source>
        <dbReference type="EMBL" id="OHT06337.1"/>
    </source>
</evidence>
<feature type="compositionally biased region" description="Polar residues" evidence="2">
    <location>
        <begin position="30"/>
        <end position="48"/>
    </location>
</feature>
<feature type="region of interest" description="Disordered" evidence="2">
    <location>
        <begin position="172"/>
        <end position="192"/>
    </location>
</feature>
<feature type="region of interest" description="Disordered" evidence="2">
    <location>
        <begin position="1"/>
        <end position="63"/>
    </location>
</feature>
<dbReference type="Proteomes" id="UP000179807">
    <property type="component" value="Unassembled WGS sequence"/>
</dbReference>
<dbReference type="GeneID" id="94839172"/>
<feature type="compositionally biased region" description="Polar residues" evidence="2">
    <location>
        <begin position="1"/>
        <end position="23"/>
    </location>
</feature>
<organism evidence="3 4">
    <name type="scientific">Tritrichomonas foetus</name>
    <dbReference type="NCBI Taxonomy" id="1144522"/>
    <lineage>
        <taxon>Eukaryota</taxon>
        <taxon>Metamonada</taxon>
        <taxon>Parabasalia</taxon>
        <taxon>Tritrichomonadida</taxon>
        <taxon>Tritrichomonadidae</taxon>
        <taxon>Tritrichomonas</taxon>
    </lineage>
</organism>
<keyword evidence="4" id="KW-1185">Reference proteome</keyword>
<protein>
    <submittedName>
        <fullName evidence="3">Uncharacterized protein</fullName>
    </submittedName>
</protein>
<evidence type="ECO:0000313" key="4">
    <source>
        <dbReference type="Proteomes" id="UP000179807"/>
    </source>
</evidence>
<dbReference type="RefSeq" id="XP_068359473.1">
    <property type="nucleotide sequence ID" value="XM_068504468.1"/>
</dbReference>
<reference evidence="3" key="1">
    <citation type="submission" date="2016-10" db="EMBL/GenBank/DDBJ databases">
        <authorList>
            <person name="Benchimol M."/>
            <person name="Almeida L.G."/>
            <person name="Vasconcelos A.T."/>
            <person name="Perreira-Neves A."/>
            <person name="Rosa I.A."/>
            <person name="Tasca T."/>
            <person name="Bogo M.R."/>
            <person name="de Souza W."/>
        </authorList>
    </citation>
    <scope>NUCLEOTIDE SEQUENCE [LARGE SCALE GENOMIC DNA]</scope>
    <source>
        <strain evidence="3">K</strain>
    </source>
</reference>
<feature type="coiled-coil region" evidence="1">
    <location>
        <begin position="141"/>
        <end position="168"/>
    </location>
</feature>